<dbReference type="AlphaFoldDB" id="A0A5E7ADN6"/>
<organism evidence="2 3">
    <name type="scientific">Pseudomonas fluorescens</name>
    <dbReference type="NCBI Taxonomy" id="294"/>
    <lineage>
        <taxon>Bacteria</taxon>
        <taxon>Pseudomonadati</taxon>
        <taxon>Pseudomonadota</taxon>
        <taxon>Gammaproteobacteria</taxon>
        <taxon>Pseudomonadales</taxon>
        <taxon>Pseudomonadaceae</taxon>
        <taxon>Pseudomonas</taxon>
    </lineage>
</organism>
<evidence type="ECO:0000313" key="2">
    <source>
        <dbReference type="EMBL" id="VVN74101.1"/>
    </source>
</evidence>
<feature type="compositionally biased region" description="Polar residues" evidence="1">
    <location>
        <begin position="14"/>
        <end position="23"/>
    </location>
</feature>
<evidence type="ECO:0000256" key="1">
    <source>
        <dbReference type="SAM" id="MobiDB-lite"/>
    </source>
</evidence>
<proteinExistence type="predicted"/>
<dbReference type="Proteomes" id="UP000326437">
    <property type="component" value="Unassembled WGS sequence"/>
</dbReference>
<accession>A0A5E7ADN6</accession>
<reference evidence="2 3" key="1">
    <citation type="submission" date="2019-09" db="EMBL/GenBank/DDBJ databases">
        <authorList>
            <person name="Chandra G."/>
            <person name="Truman W A."/>
        </authorList>
    </citation>
    <scope>NUCLEOTIDE SEQUENCE [LARGE SCALE GENOMIC DNA]</scope>
    <source>
        <strain evidence="2">PS685</strain>
    </source>
</reference>
<name>A0A5E7ADN6_PSEFL</name>
<protein>
    <submittedName>
        <fullName evidence="2">Uncharacterized protein</fullName>
    </submittedName>
</protein>
<gene>
    <name evidence="2" type="ORF">PS685_05205</name>
</gene>
<feature type="region of interest" description="Disordered" evidence="1">
    <location>
        <begin position="1"/>
        <end position="23"/>
    </location>
</feature>
<sequence>MASLPVCGIGNGTPGSTLSTANPPSRDLAPVAFFTPLSSTAFGNETVRWVG</sequence>
<evidence type="ECO:0000313" key="3">
    <source>
        <dbReference type="Proteomes" id="UP000326437"/>
    </source>
</evidence>
<dbReference type="EMBL" id="CABVHO010000284">
    <property type="protein sequence ID" value="VVN74101.1"/>
    <property type="molecule type" value="Genomic_DNA"/>
</dbReference>